<dbReference type="Proteomes" id="UP000318995">
    <property type="component" value="Unassembled WGS sequence"/>
</dbReference>
<feature type="domain" description="GFO/IDH/MocA-like oxidoreductase" evidence="3">
    <location>
        <begin position="141"/>
        <end position="289"/>
    </location>
</feature>
<dbReference type="OrthoDB" id="9815825at2"/>
<comment type="caution">
    <text evidence="4">The sequence shown here is derived from an EMBL/GenBank/DDBJ whole genome shotgun (WGS) entry which is preliminary data.</text>
</comment>
<keyword evidence="1 4" id="KW-0560">Oxidoreductase</keyword>
<dbReference type="Pfam" id="PF01408">
    <property type="entry name" value="GFO_IDH_MocA"/>
    <property type="match status" value="1"/>
</dbReference>
<feature type="domain" description="Gfo/Idh/MocA-like oxidoreductase N-terminal" evidence="2">
    <location>
        <begin position="5"/>
        <end position="131"/>
    </location>
</feature>
<evidence type="ECO:0000313" key="4">
    <source>
        <dbReference type="EMBL" id="TWT46722.1"/>
    </source>
</evidence>
<evidence type="ECO:0000259" key="2">
    <source>
        <dbReference type="Pfam" id="PF01408"/>
    </source>
</evidence>
<dbReference type="EC" id="1.1.1.292" evidence="4"/>
<dbReference type="RefSeq" id="WP_146573455.1">
    <property type="nucleotide sequence ID" value="NZ_SJPH01000003.1"/>
</dbReference>
<dbReference type="Gene3D" id="3.30.360.10">
    <property type="entry name" value="Dihydrodipicolinate Reductase, domain 2"/>
    <property type="match status" value="1"/>
</dbReference>
<dbReference type="PANTHER" id="PTHR43818:SF11">
    <property type="entry name" value="BCDNA.GH03377"/>
    <property type="match status" value="1"/>
</dbReference>
<dbReference type="GO" id="GO:0000166">
    <property type="term" value="F:nucleotide binding"/>
    <property type="evidence" value="ECO:0007669"/>
    <property type="project" value="InterPro"/>
</dbReference>
<dbReference type="InterPro" id="IPR036291">
    <property type="entry name" value="NAD(P)-bd_dom_sf"/>
</dbReference>
<dbReference type="SUPFAM" id="SSF51735">
    <property type="entry name" value="NAD(P)-binding Rossmann-fold domains"/>
    <property type="match status" value="1"/>
</dbReference>
<dbReference type="InterPro" id="IPR055170">
    <property type="entry name" value="GFO_IDH_MocA-like_dom"/>
</dbReference>
<name>A0A5C5WAT9_9BACT</name>
<dbReference type="GO" id="GO:0033712">
    <property type="term" value="F:1,5-anhydro-D-fructose reductase (1,5-anhydro-D-mannitol-forming) activity"/>
    <property type="evidence" value="ECO:0007669"/>
    <property type="project" value="UniProtKB-EC"/>
</dbReference>
<dbReference type="SUPFAM" id="SSF55347">
    <property type="entry name" value="Glyceraldehyde-3-phosphate dehydrogenase-like, C-terminal domain"/>
    <property type="match status" value="1"/>
</dbReference>
<organism evidence="4 5">
    <name type="scientific">Botrimarina hoheduenensis</name>
    <dbReference type="NCBI Taxonomy" id="2528000"/>
    <lineage>
        <taxon>Bacteria</taxon>
        <taxon>Pseudomonadati</taxon>
        <taxon>Planctomycetota</taxon>
        <taxon>Planctomycetia</taxon>
        <taxon>Pirellulales</taxon>
        <taxon>Lacipirellulaceae</taxon>
        <taxon>Botrimarina</taxon>
    </lineage>
</organism>
<evidence type="ECO:0000259" key="3">
    <source>
        <dbReference type="Pfam" id="PF22725"/>
    </source>
</evidence>
<evidence type="ECO:0000313" key="5">
    <source>
        <dbReference type="Proteomes" id="UP000318995"/>
    </source>
</evidence>
<accession>A0A5C5WAT9</accession>
<dbReference type="AlphaFoldDB" id="A0A5C5WAT9"/>
<protein>
    <submittedName>
        <fullName evidence="4">1,5-anhydro-D-fructose reductase</fullName>
        <ecNumber evidence="4">1.1.1.292</ecNumber>
    </submittedName>
</protein>
<reference evidence="4 5" key="1">
    <citation type="submission" date="2019-02" db="EMBL/GenBank/DDBJ databases">
        <title>Deep-cultivation of Planctomycetes and their phenomic and genomic characterization uncovers novel biology.</title>
        <authorList>
            <person name="Wiegand S."/>
            <person name="Jogler M."/>
            <person name="Boedeker C."/>
            <person name="Pinto D."/>
            <person name="Vollmers J."/>
            <person name="Rivas-Marin E."/>
            <person name="Kohn T."/>
            <person name="Peeters S.H."/>
            <person name="Heuer A."/>
            <person name="Rast P."/>
            <person name="Oberbeckmann S."/>
            <person name="Bunk B."/>
            <person name="Jeske O."/>
            <person name="Meyerdierks A."/>
            <person name="Storesund J.E."/>
            <person name="Kallscheuer N."/>
            <person name="Luecker S."/>
            <person name="Lage O.M."/>
            <person name="Pohl T."/>
            <person name="Merkel B.J."/>
            <person name="Hornburger P."/>
            <person name="Mueller R.-W."/>
            <person name="Bruemmer F."/>
            <person name="Labrenz M."/>
            <person name="Spormann A.M."/>
            <person name="Op Den Camp H."/>
            <person name="Overmann J."/>
            <person name="Amann R."/>
            <person name="Jetten M.S.M."/>
            <person name="Mascher T."/>
            <person name="Medema M.H."/>
            <person name="Devos D.P."/>
            <person name="Kaster A.-K."/>
            <person name="Ovreas L."/>
            <person name="Rohde M."/>
            <person name="Galperin M.Y."/>
            <person name="Jogler C."/>
        </authorList>
    </citation>
    <scope>NUCLEOTIDE SEQUENCE [LARGE SCALE GENOMIC DNA]</scope>
    <source>
        <strain evidence="4 5">Pla111</strain>
    </source>
</reference>
<proteinExistence type="predicted"/>
<dbReference type="EMBL" id="SJPH01000003">
    <property type="protein sequence ID" value="TWT46722.1"/>
    <property type="molecule type" value="Genomic_DNA"/>
</dbReference>
<dbReference type="Pfam" id="PF22725">
    <property type="entry name" value="GFO_IDH_MocA_C3"/>
    <property type="match status" value="1"/>
</dbReference>
<dbReference type="InterPro" id="IPR050463">
    <property type="entry name" value="Gfo/Idh/MocA_oxidrdct_glycsds"/>
</dbReference>
<keyword evidence="5" id="KW-1185">Reference proteome</keyword>
<gene>
    <name evidence="4" type="primary">afr_2</name>
    <name evidence="4" type="ORF">Pla111_18230</name>
</gene>
<dbReference type="PANTHER" id="PTHR43818">
    <property type="entry name" value="BCDNA.GH03377"/>
    <property type="match status" value="1"/>
</dbReference>
<dbReference type="Gene3D" id="3.40.50.720">
    <property type="entry name" value="NAD(P)-binding Rossmann-like Domain"/>
    <property type="match status" value="1"/>
</dbReference>
<sequence length="392" mass="42425">MASSIRVGLIGNRFMGKAHSNAYVKVGKFFDLSLPSEMKAVCGLDQNEVDAFAKRFGWERGEVDWEKLVAADDIDLVDVCTPGDTHAPIAIAAAKAGKHVFCEKPLANSLEDAKQMLAAARAAKVRHMVNFCYRRAPAVSLAKQMIADGAIGEVRQYRATYLQDWLADPCAPMSWRLVKKVAGSGAHGDLNAHAIDLARYLTGDEITEVVGELKTFVKERPWPDGSGSGVGASTAETGKKGMGEVTVDDAAIFLARFAGGAIGTFEATRMATGRKNYNRFEISGSRGSLAWNFEDMNVLEYYSADDPADRRGFRQILATEAVHPYVSAWWPPGHILGYEHGFVNGVYDLLQAIASGGEVTPDFRDGAQCVAVLDAVVASTESGSWQKVEHVD</sequence>
<evidence type="ECO:0000256" key="1">
    <source>
        <dbReference type="ARBA" id="ARBA00023002"/>
    </source>
</evidence>
<dbReference type="InterPro" id="IPR000683">
    <property type="entry name" value="Gfo/Idh/MocA-like_OxRdtase_N"/>
</dbReference>